<organism evidence="9 10">
    <name type="scientific">Silvanigrella paludirubra</name>
    <dbReference type="NCBI Taxonomy" id="2499159"/>
    <lineage>
        <taxon>Bacteria</taxon>
        <taxon>Pseudomonadati</taxon>
        <taxon>Bdellovibrionota</taxon>
        <taxon>Oligoflexia</taxon>
        <taxon>Silvanigrellales</taxon>
        <taxon>Silvanigrellaceae</taxon>
        <taxon>Silvanigrella</taxon>
    </lineage>
</organism>
<name>A0A6N6VVG4_9BACT</name>
<dbReference type="AlphaFoldDB" id="A0A6N6VVG4"/>
<keyword evidence="3 6" id="KW-0812">Transmembrane</keyword>
<evidence type="ECO:0000256" key="1">
    <source>
        <dbReference type="ARBA" id="ARBA00004651"/>
    </source>
</evidence>
<gene>
    <name evidence="9" type="ORF">GCL60_00680</name>
</gene>
<feature type="domain" description="ABC3 transporter permease C-terminal" evidence="7">
    <location>
        <begin position="295"/>
        <end position="412"/>
    </location>
</feature>
<dbReference type="PANTHER" id="PTHR43738:SF2">
    <property type="entry name" value="ABC TRANSPORTER PERMEASE"/>
    <property type="match status" value="1"/>
</dbReference>
<accession>A0A6N6VVG4</accession>
<dbReference type="RefSeq" id="WP_153417978.1">
    <property type="nucleotide sequence ID" value="NZ_WFLM01000001.1"/>
</dbReference>
<feature type="transmembrane region" description="Helical" evidence="6">
    <location>
        <begin position="388"/>
        <end position="407"/>
    </location>
</feature>
<feature type="transmembrane region" description="Helical" evidence="6">
    <location>
        <begin position="295"/>
        <end position="316"/>
    </location>
</feature>
<dbReference type="PANTHER" id="PTHR43738">
    <property type="entry name" value="ABC TRANSPORTER, MEMBRANE PROTEIN"/>
    <property type="match status" value="1"/>
</dbReference>
<keyword evidence="5 6" id="KW-0472">Membrane</keyword>
<feature type="transmembrane region" description="Helical" evidence="6">
    <location>
        <begin position="337"/>
        <end position="365"/>
    </location>
</feature>
<keyword evidence="2" id="KW-1003">Cell membrane</keyword>
<evidence type="ECO:0000313" key="10">
    <source>
        <dbReference type="Proteomes" id="UP000437748"/>
    </source>
</evidence>
<evidence type="ECO:0000256" key="5">
    <source>
        <dbReference type="ARBA" id="ARBA00023136"/>
    </source>
</evidence>
<dbReference type="InterPro" id="IPR051125">
    <property type="entry name" value="ABC-4/HrtB_transporter"/>
</dbReference>
<proteinExistence type="predicted"/>
<feature type="transmembrane region" description="Helical" evidence="6">
    <location>
        <begin position="17"/>
        <end position="36"/>
    </location>
</feature>
<dbReference type="Pfam" id="PF02687">
    <property type="entry name" value="FtsX"/>
    <property type="match status" value="1"/>
</dbReference>
<feature type="domain" description="MacB-like periplasmic core" evidence="8">
    <location>
        <begin position="20"/>
        <end position="210"/>
    </location>
</feature>
<evidence type="ECO:0000259" key="8">
    <source>
        <dbReference type="Pfam" id="PF12704"/>
    </source>
</evidence>
<evidence type="ECO:0000256" key="2">
    <source>
        <dbReference type="ARBA" id="ARBA00022475"/>
    </source>
</evidence>
<keyword evidence="4 6" id="KW-1133">Transmembrane helix</keyword>
<dbReference type="OrthoDB" id="5288409at2"/>
<evidence type="ECO:0000256" key="4">
    <source>
        <dbReference type="ARBA" id="ARBA00022989"/>
    </source>
</evidence>
<dbReference type="Pfam" id="PF12704">
    <property type="entry name" value="MacB_PCD"/>
    <property type="match status" value="1"/>
</dbReference>
<dbReference type="Proteomes" id="UP000437748">
    <property type="component" value="Unassembled WGS sequence"/>
</dbReference>
<protein>
    <submittedName>
        <fullName evidence="9">FtsX-like permease family protein</fullName>
    </submittedName>
</protein>
<dbReference type="InterPro" id="IPR025857">
    <property type="entry name" value="MacB_PCD"/>
</dbReference>
<dbReference type="InterPro" id="IPR003838">
    <property type="entry name" value="ABC3_permease_C"/>
</dbReference>
<sequence length="422" mass="46861">MIILLKIAFQSLLNRKMTFILTVFSIALSIMLFLGIERIKLGAKESFSNTISKTDLIVGSRGSGIQLLLYTIFHMGNATNNISWSSYESIKNNPEVSWTIPYSLGDSYNGFRVIGTDQNLYEHYRFFGDKKIEISEGNVPNDVFETAIGFEVAKKENLKIGDKISLTHGISDGPGILTHKDKPFTIVAILKETTTPLDRAVYITLEGMEAIHIDWVNGSPALPGKETPQNQIKKENIQIGQITSFLVGAESRISALGLLREINNFKKEPLMAVIPGAALSQLWETISYAEIAFQIISIFVIMIGIIGMMVSIYTSLENRRREMSILRAIGASYKSIVFLLISESFIISLFGCFLGYILCCGFIKISQPIILNKFGILIPFLNLQSTEYLYLIIVIAISCIIGIIPAIKAYKNSLSDGLSIKI</sequence>
<reference evidence="9 10" key="1">
    <citation type="submission" date="2019-10" db="EMBL/GenBank/DDBJ databases">
        <title>New species of Slilvanegrellaceae.</title>
        <authorList>
            <person name="Pitt A."/>
            <person name="Hahn M.W."/>
        </authorList>
    </citation>
    <scope>NUCLEOTIDE SEQUENCE [LARGE SCALE GENOMIC DNA]</scope>
    <source>
        <strain evidence="9 10">SP-Ram-0.45-NSY-1</strain>
    </source>
</reference>
<evidence type="ECO:0000259" key="7">
    <source>
        <dbReference type="Pfam" id="PF02687"/>
    </source>
</evidence>
<evidence type="ECO:0000313" key="9">
    <source>
        <dbReference type="EMBL" id="KAB8040463.1"/>
    </source>
</evidence>
<evidence type="ECO:0000256" key="3">
    <source>
        <dbReference type="ARBA" id="ARBA00022692"/>
    </source>
</evidence>
<keyword evidence="10" id="KW-1185">Reference proteome</keyword>
<comment type="caution">
    <text evidence="9">The sequence shown here is derived from an EMBL/GenBank/DDBJ whole genome shotgun (WGS) entry which is preliminary data.</text>
</comment>
<evidence type="ECO:0000256" key="6">
    <source>
        <dbReference type="SAM" id="Phobius"/>
    </source>
</evidence>
<dbReference type="EMBL" id="WFLM01000001">
    <property type="protein sequence ID" value="KAB8040463.1"/>
    <property type="molecule type" value="Genomic_DNA"/>
</dbReference>
<dbReference type="GO" id="GO:0005886">
    <property type="term" value="C:plasma membrane"/>
    <property type="evidence" value="ECO:0007669"/>
    <property type="project" value="UniProtKB-SubCell"/>
</dbReference>
<comment type="subcellular location">
    <subcellularLocation>
        <location evidence="1">Cell membrane</location>
        <topology evidence="1">Multi-pass membrane protein</topology>
    </subcellularLocation>
</comment>